<evidence type="ECO:0000313" key="6">
    <source>
        <dbReference type="EMBL" id="KZA18025.1"/>
    </source>
</evidence>
<name>A0A0G4QRI5_ACIBA</name>
<dbReference type="InterPro" id="IPR005318">
    <property type="entry name" value="OM_porin_bac"/>
</dbReference>
<reference evidence="6 9" key="2">
    <citation type="submission" date="2016-01" db="EMBL/GenBank/DDBJ databases">
        <title>Draft sequences of Acinetobacter baumannii isolates from wounded military personnel.</title>
        <authorList>
            <person name="Arivett B.A."/>
            <person name="Fiester S.E."/>
            <person name="Ream D.C."/>
            <person name="Actis L.A."/>
        </authorList>
    </citation>
    <scope>NUCLEOTIDE SEQUENCE [LARGE SCALE GENOMIC DNA]</scope>
    <source>
        <strain evidence="6 9">AB2828</strain>
    </source>
</reference>
<evidence type="ECO:0000313" key="7">
    <source>
        <dbReference type="EMBL" id="MYM80330.1"/>
    </source>
</evidence>
<organism evidence="7 10">
    <name type="scientific">Acinetobacter baumannii</name>
    <dbReference type="NCBI Taxonomy" id="470"/>
    <lineage>
        <taxon>Bacteria</taxon>
        <taxon>Pseudomonadati</taxon>
        <taxon>Pseudomonadota</taxon>
        <taxon>Gammaproteobacteria</taxon>
        <taxon>Moraxellales</taxon>
        <taxon>Moraxellaceae</taxon>
        <taxon>Acinetobacter</taxon>
        <taxon>Acinetobacter calcoaceticus/baumannii complex</taxon>
    </lineage>
</organism>
<dbReference type="GO" id="GO:0015288">
    <property type="term" value="F:porin activity"/>
    <property type="evidence" value="ECO:0007669"/>
    <property type="project" value="TreeGrafter"/>
</dbReference>
<dbReference type="Proteomes" id="UP000480763">
    <property type="component" value="Unassembled WGS sequence"/>
</dbReference>
<dbReference type="EMBL" id="LN997846">
    <property type="protein sequence ID" value="CUW35624.1"/>
    <property type="molecule type" value="Genomic_DNA"/>
</dbReference>
<dbReference type="EMBL" id="LRDT01000020">
    <property type="protein sequence ID" value="KZA18025.1"/>
    <property type="molecule type" value="Genomic_DNA"/>
</dbReference>
<sequence>MRRQTLWIAMACLVATIGTTCTYAGFVEDSQVQLKFKNFYLDRQYDDTPAKNWGSWSQAVTLDAKSGYAEFGALQLGVDVLAQYAVRLDGRDRNADWVLPYSGISDTGTGKQERQFGKIGATLKAKISQTELRIGELLPVTPVIHFDPSRQLLTTYNGVWLESKDFKNTKLTLGYLDSINARYENQPMDFGLWPKALNNDGKTDGMYVAGIDYQLNKNWTASYFYGDVTNIYRQNYLGVNYKNNYDKLKVDSHIRFFDNAESGDALYGDIDNQALSIGSTLTYGSHSIGLSYQQMFGDHGSNPSAATGAPYFPSLAGWVPQPYLDNWSVASFIRKDEKSVGVAYSYDFSDLGIKGLKTTAKYWHGWGIDSAYESSALTGKGKEDEFNFILNYVVPEGRLQGLGFQWMYIDVNFDNIAGQASDLQEHRIATTYTYKF</sequence>
<evidence type="ECO:0000313" key="9">
    <source>
        <dbReference type="Proteomes" id="UP000076296"/>
    </source>
</evidence>
<protein>
    <submittedName>
        <fullName evidence="7">Outer membrane porin, OprD family</fullName>
    </submittedName>
    <submittedName>
        <fullName evidence="6">Porin-like protein NicP</fullName>
    </submittedName>
</protein>
<evidence type="ECO:0000313" key="8">
    <source>
        <dbReference type="Proteomes" id="UP000066661"/>
    </source>
</evidence>
<feature type="signal peptide" evidence="4">
    <location>
        <begin position="1"/>
        <end position="24"/>
    </location>
</feature>
<dbReference type="Gene3D" id="2.40.160.10">
    <property type="entry name" value="Porin"/>
    <property type="match status" value="1"/>
</dbReference>
<dbReference type="InterPro" id="IPR023614">
    <property type="entry name" value="Porin_dom_sf"/>
</dbReference>
<dbReference type="EMBL" id="WWCH01000024">
    <property type="protein sequence ID" value="MYM80330.1"/>
    <property type="molecule type" value="Genomic_DNA"/>
</dbReference>
<keyword evidence="2" id="KW-0813">Transport</keyword>
<dbReference type="PANTHER" id="PTHR34596">
    <property type="entry name" value="CHITOPORIN"/>
    <property type="match status" value="1"/>
</dbReference>
<dbReference type="Proteomes" id="UP000076296">
    <property type="component" value="Unassembled WGS sequence"/>
</dbReference>
<gene>
    <name evidence="6" type="primary">nicP_8</name>
    <name evidence="5" type="ORF">ABR2091_2222</name>
    <name evidence="7" type="ORF">GSE42_20690</name>
    <name evidence="6" type="ORF">LV35_01695</name>
</gene>
<dbReference type="AlphaFoldDB" id="A0A0G4QRI5"/>
<evidence type="ECO:0000256" key="4">
    <source>
        <dbReference type="SAM" id="SignalP"/>
    </source>
</evidence>
<reference evidence="5 8" key="1">
    <citation type="submission" date="2015-12" db="EMBL/GenBank/DDBJ databases">
        <authorList>
            <person name="Wibberg D."/>
        </authorList>
    </citation>
    <scope>NUCLEOTIDE SEQUENCE [LARGE SCALE GENOMIC DNA]</scope>
    <source>
        <strain evidence="5">R2091</strain>
    </source>
</reference>
<dbReference type="Proteomes" id="UP000066661">
    <property type="component" value="Chromosome I"/>
</dbReference>
<dbReference type="RefSeq" id="WP_001254302.1">
    <property type="nucleotide sequence ID" value="NZ_AP022077.1"/>
</dbReference>
<evidence type="ECO:0000256" key="2">
    <source>
        <dbReference type="ARBA" id="ARBA00022448"/>
    </source>
</evidence>
<dbReference type="Pfam" id="PF03573">
    <property type="entry name" value="OprD"/>
    <property type="match status" value="1"/>
</dbReference>
<reference evidence="7 10" key="3">
    <citation type="journal article" date="2017" name="Ann. Clin. Microbiol. Antimicrob.">
        <title>New eight genes identified at the clinical multidrug-resistant Acinetobacter baumannii DMS06669 strain in a Vietnam hospital.</title>
        <authorList>
            <person name="Si-Tuan N."/>
            <person name="Ngoc H.M."/>
            <person name="Hang P.T.T."/>
            <person name="Nguyen C."/>
            <person name="Van P.H."/>
            <person name="Huong N.T."/>
        </authorList>
    </citation>
    <scope>NUCLEOTIDE SEQUENCE [LARGE SCALE GENOMIC DNA]</scope>
    <source>
        <strain evidence="7 10">DMS06669</strain>
    </source>
</reference>
<reference evidence="7" key="4">
    <citation type="submission" date="2019-12" db="EMBL/GenBank/DDBJ databases">
        <authorList>
            <person name="Nguyen S.-T."/>
        </authorList>
    </citation>
    <scope>NUCLEOTIDE SEQUENCE</scope>
    <source>
        <strain evidence="7">DMS06669</strain>
    </source>
</reference>
<evidence type="ECO:0000256" key="1">
    <source>
        <dbReference type="ARBA" id="ARBA00009075"/>
    </source>
</evidence>
<comment type="similarity">
    <text evidence="1">Belongs to the outer membrane porin (Opr) (TC 1.B.25) family.</text>
</comment>
<dbReference type="PANTHER" id="PTHR34596:SF2">
    <property type="entry name" value="CHITOPORIN"/>
    <property type="match status" value="1"/>
</dbReference>
<keyword evidence="3 4" id="KW-0732">Signal</keyword>
<evidence type="ECO:0000256" key="3">
    <source>
        <dbReference type="ARBA" id="ARBA00022729"/>
    </source>
</evidence>
<proteinExistence type="inferred from homology"/>
<dbReference type="GO" id="GO:0016020">
    <property type="term" value="C:membrane"/>
    <property type="evidence" value="ECO:0007669"/>
    <property type="project" value="InterPro"/>
</dbReference>
<evidence type="ECO:0000313" key="5">
    <source>
        <dbReference type="EMBL" id="CUW35624.1"/>
    </source>
</evidence>
<feature type="chain" id="PRO_5015039384" evidence="4">
    <location>
        <begin position="25"/>
        <end position="436"/>
    </location>
</feature>
<evidence type="ECO:0000313" key="10">
    <source>
        <dbReference type="Proteomes" id="UP000480763"/>
    </source>
</evidence>
<accession>A0A0G4QRI5</accession>